<dbReference type="RefSeq" id="WP_312886892.1">
    <property type="nucleotide sequence ID" value="NZ_JAGSXH010000038.1"/>
</dbReference>
<evidence type="ECO:0000256" key="1">
    <source>
        <dbReference type="ARBA" id="ARBA00022729"/>
    </source>
</evidence>
<feature type="domain" description="LamG-like jellyroll fold" evidence="3">
    <location>
        <begin position="866"/>
        <end position="1005"/>
    </location>
</feature>
<dbReference type="InterPro" id="IPR006558">
    <property type="entry name" value="LamG-like"/>
</dbReference>
<keyword evidence="5" id="KW-1185">Reference proteome</keyword>
<dbReference type="InterPro" id="IPR013320">
    <property type="entry name" value="ConA-like_dom_sf"/>
</dbReference>
<dbReference type="Gene3D" id="2.60.120.200">
    <property type="match status" value="2"/>
</dbReference>
<dbReference type="PANTHER" id="PTHR43784">
    <property type="entry name" value="GDSL-LIKE LIPASE/ACYLHYDROLASE, PUTATIVE (AFU_ORTHOLOGUE AFUA_2G00820)-RELATED"/>
    <property type="match status" value="1"/>
</dbReference>
<evidence type="ECO:0000256" key="2">
    <source>
        <dbReference type="ARBA" id="ARBA00023157"/>
    </source>
</evidence>
<dbReference type="Proteomes" id="UP000677913">
    <property type="component" value="Unassembled WGS sequence"/>
</dbReference>
<organism evidence="4 5">
    <name type="scientific">Actinocrinis puniceicyclus</name>
    <dbReference type="NCBI Taxonomy" id="977794"/>
    <lineage>
        <taxon>Bacteria</taxon>
        <taxon>Bacillati</taxon>
        <taxon>Actinomycetota</taxon>
        <taxon>Actinomycetes</taxon>
        <taxon>Catenulisporales</taxon>
        <taxon>Actinospicaceae</taxon>
        <taxon>Actinocrinis</taxon>
    </lineage>
</organism>
<proteinExistence type="predicted"/>
<evidence type="ECO:0000313" key="4">
    <source>
        <dbReference type="EMBL" id="MBS2963972.1"/>
    </source>
</evidence>
<comment type="caution">
    <text evidence="4">The sequence shown here is derived from an EMBL/GenBank/DDBJ whole genome shotgun (WGS) entry which is preliminary data.</text>
</comment>
<accession>A0A8J7WPJ8</accession>
<keyword evidence="2" id="KW-1015">Disulfide bond</keyword>
<sequence>WTHLVGVYDATAKTAAFYVNGALIGTTAVAATFNAPGPLVINAVKTTGGTLSNQVPGEVSDVQTYTRALTATEVNAMYSAANVIIAPQSNGPHTLWVYARDAAGDSNIGWTSYPFLAAGHANTVCASFIACLNNTAVSPDNNPSEGAADGYFSFSATDLTNAGWKAQQSVTIDGATFTLPAFGTGAHDNILAANQTIPVTGTGNALSLLVTATSANAAITATDPNYNAAPYAPPGTAIADNWCDLGTNTQAPCPATFGTINYTSDSSTYDLTVPDWVTGPASIAAVTLPHRNSPGGQQTTPAKIYMFTVPLNANETITSITLPDLTGQLVAGGPALHVFGIALRNINTSTTQVNTTVTPNTITASTLPTGTNWTGAWANPSEGQYNFQGSNFNNQTFRIALKPSISGSAVRIKLDNALGANPLSIGKATIALDATSGGLPTALPSGSFTPLTFGSQPGTSIPAGAMAYADPPASFPVTANQWLLVSFSLTNTVPYLVQHSWANTAYEYLSATGTGDKTTDTSGTPFTGTGTYQGWFTDVLTDLDVATTGDATQAVLGDGLIDAWQPNTSPIGSTSIRLSDDLAAAEPSTPVPYGTIAEGIESNQIMTDNPETYSGGAVGGPSALSRIDRDILDHPEITTVLVYEGLDDVLNGADSNTLINDGYKALNNELAAFNITPVYVLLTPCDGYAGDGAAASPGTYGNDPCTTTVDQTRQDVNKDLTNYAYYIDAPGNLGITDTSNGETQLDPNAQTADHVNLSIPGYAALANAYLIPQDTWPLADGADGATFLSTAVDTAAQNAAAHDPYLGTMNNPGQNPINLNGTNATNYTWTTDTTRANTLDPDGTVLSLDGTAGYGASSGPVLNTSQSFGVSAWVKLSSTTHNAVVAAQDGTTESGFYLGYGTASGGEWNLYFMASDTTNPAWQPQAAATGATTNWTHLVGVYNAATKTAQLYVNGALAATATGITTWNAAGAFTLGRDLYNGNPADYFPGEISNAQDWDYALSAPQITALYHQIR</sequence>
<dbReference type="SUPFAM" id="SSF49899">
    <property type="entry name" value="Concanavalin A-like lectins/glucanases"/>
    <property type="match status" value="2"/>
</dbReference>
<feature type="non-terminal residue" evidence="4">
    <location>
        <position position="1"/>
    </location>
</feature>
<evidence type="ECO:0000313" key="5">
    <source>
        <dbReference type="Proteomes" id="UP000677913"/>
    </source>
</evidence>
<keyword evidence="1" id="KW-0732">Signal</keyword>
<reference evidence="4" key="1">
    <citation type="submission" date="2021-04" db="EMBL/GenBank/DDBJ databases">
        <title>Genome based classification of Actinospica acidithermotolerans sp. nov., an actinobacterium isolated from an Indonesian hot spring.</title>
        <authorList>
            <person name="Kusuma A.B."/>
            <person name="Putra K.E."/>
            <person name="Nafisah S."/>
            <person name="Loh J."/>
            <person name="Nouioui I."/>
            <person name="Goodfellow M."/>
        </authorList>
    </citation>
    <scope>NUCLEOTIDE SEQUENCE</scope>
    <source>
        <strain evidence="4">DSM 45618</strain>
    </source>
</reference>
<dbReference type="SMART" id="SM00560">
    <property type="entry name" value="LamGL"/>
    <property type="match status" value="1"/>
</dbReference>
<evidence type="ECO:0000259" key="3">
    <source>
        <dbReference type="SMART" id="SM00560"/>
    </source>
</evidence>
<dbReference type="SUPFAM" id="SSF52266">
    <property type="entry name" value="SGNH hydrolase"/>
    <property type="match status" value="1"/>
</dbReference>
<dbReference type="InterPro" id="IPR053140">
    <property type="entry name" value="GDSL_Rv0518-like"/>
</dbReference>
<dbReference type="AlphaFoldDB" id="A0A8J7WPJ8"/>
<dbReference type="Pfam" id="PF13385">
    <property type="entry name" value="Laminin_G_3"/>
    <property type="match status" value="2"/>
</dbReference>
<name>A0A8J7WPJ8_9ACTN</name>
<dbReference type="PANTHER" id="PTHR43784:SF2">
    <property type="entry name" value="GDSL-LIKE LIPASE_ACYLHYDROLASE, PUTATIVE (AFU_ORTHOLOGUE AFUA_2G00820)-RELATED"/>
    <property type="match status" value="1"/>
</dbReference>
<gene>
    <name evidence="4" type="ORF">KGA66_13025</name>
</gene>
<dbReference type="EMBL" id="JAGSXH010000038">
    <property type="protein sequence ID" value="MBS2963972.1"/>
    <property type="molecule type" value="Genomic_DNA"/>
</dbReference>
<protein>
    <recommendedName>
        <fullName evidence="3">LamG-like jellyroll fold domain-containing protein</fullName>
    </recommendedName>
</protein>